<dbReference type="RefSeq" id="WP_171910326.1">
    <property type="nucleotide sequence ID" value="NZ_FNKP01000002.1"/>
</dbReference>
<sequence length="49" mass="5817">MNATVIPFPIRTDYRQPLEPIEELRPENPEECTETGTFQRQYAICEEFL</sequence>
<name>A0A1H1IY67_9BURK</name>
<evidence type="ECO:0000313" key="2">
    <source>
        <dbReference type="Proteomes" id="UP000183487"/>
    </source>
</evidence>
<accession>A0A1H1IY67</accession>
<dbReference type="AlphaFoldDB" id="A0A1H1IY67"/>
<reference evidence="2" key="1">
    <citation type="submission" date="2016-10" db="EMBL/GenBank/DDBJ databases">
        <authorList>
            <person name="Varghese N."/>
        </authorList>
    </citation>
    <scope>NUCLEOTIDE SEQUENCE [LARGE SCALE GENOMIC DNA]</scope>
    <source>
        <strain evidence="2">GAS106B</strain>
    </source>
</reference>
<protein>
    <submittedName>
        <fullName evidence="1">Uncharacterized protein</fullName>
    </submittedName>
</protein>
<organism evidence="1 2">
    <name type="scientific">Paraburkholderia fungorum</name>
    <dbReference type="NCBI Taxonomy" id="134537"/>
    <lineage>
        <taxon>Bacteria</taxon>
        <taxon>Pseudomonadati</taxon>
        <taxon>Pseudomonadota</taxon>
        <taxon>Betaproteobacteria</taxon>
        <taxon>Burkholderiales</taxon>
        <taxon>Burkholderiaceae</taxon>
        <taxon>Paraburkholderia</taxon>
    </lineage>
</organism>
<evidence type="ECO:0000313" key="1">
    <source>
        <dbReference type="EMBL" id="SDR42654.1"/>
    </source>
</evidence>
<dbReference type="EMBL" id="FNKP01000002">
    <property type="protein sequence ID" value="SDR42654.1"/>
    <property type="molecule type" value="Genomic_DNA"/>
</dbReference>
<dbReference type="Proteomes" id="UP000183487">
    <property type="component" value="Unassembled WGS sequence"/>
</dbReference>
<gene>
    <name evidence="1" type="ORF">SAMN05443245_5871</name>
</gene>
<keyword evidence="2" id="KW-1185">Reference proteome</keyword>
<proteinExistence type="predicted"/>